<gene>
    <name evidence="1" type="ORF">CLIB1444_08S02586</name>
</gene>
<protein>
    <submittedName>
        <fullName evidence="1">Uncharacterized protein</fullName>
    </submittedName>
</protein>
<dbReference type="Proteomes" id="UP001152531">
    <property type="component" value="Unassembled WGS sequence"/>
</dbReference>
<name>A0ACA9YAN7_9ASCO</name>
<organism evidence="1 2">
    <name type="scientific">[Candida] jaroonii</name>
    <dbReference type="NCBI Taxonomy" id="467808"/>
    <lineage>
        <taxon>Eukaryota</taxon>
        <taxon>Fungi</taxon>
        <taxon>Dikarya</taxon>
        <taxon>Ascomycota</taxon>
        <taxon>Saccharomycotina</taxon>
        <taxon>Pichiomycetes</taxon>
        <taxon>Debaryomycetaceae</taxon>
        <taxon>Yamadazyma</taxon>
    </lineage>
</organism>
<proteinExistence type="predicted"/>
<sequence>MDLNNTPFLVDANNMASIYINYITDTIDEVVNRKFNTHDERIMEYYFTVSDLIYESSILEMSLSELLKKLKELYELQSGESEREIRKIESKLIFLVKSKNMIHFNSPEKIQYIEDLEEVLQDQFGKMAADKINMFFKKDRKEGIAIDEFFLLPTKVIELLVWANIQVISDIISYEMGTPRIEFIKATIKLYHASYDKETGHLQDCEPKSVYEIFENDNREASIWEEDAAHRLYLEQDSSFLQEVLMDGKWTFQTNSYDGQSFQGNAVTFDCQSSDESIYSYEFDASGSDTSETQSDLQGLEEDYEVPFDEPGLSYPAVSSSDIRLLTAISTEFNFQIQHLEISSSHFKASTHCVTERFGNDNPKFICVGKVLKELSYDYDSNTVGLFFKRVGQDVIYIALYVDDLFMAASNFDLITELMQALSKYLDLNYLGDIKQFLGIEFARTEEGYSMSQEKFLRKVLAEFNINDMPNSSVPAYNRNNYVCESNLKDQSLTRDQVQLYRSGVGALLWLARHTRPDISYAVNELDQNSNNPTHIDVNKLNLCFRYLKGSPDQRLNFTRSYSDLEIFAYADASYSPTRNRKLISGMVCYLNKNLIHWENRGHKFVTKNSSEAQLFALNKCVVKCKDLKSLLNTIDLRMRAVTINESKKQVIAHCLNPDIGHKSRLLDTYLKYIRQELEMDESLFLKHVSAKFNLAGLITRSFSNSELRSLIHLLSSPLTDHQDTAKNVQLLNYLVQGDSEINLW</sequence>
<comment type="caution">
    <text evidence="1">The sequence shown here is derived from an EMBL/GenBank/DDBJ whole genome shotgun (WGS) entry which is preliminary data.</text>
</comment>
<evidence type="ECO:0000313" key="1">
    <source>
        <dbReference type="EMBL" id="CAH6722131.1"/>
    </source>
</evidence>
<reference evidence="1" key="1">
    <citation type="submission" date="2022-06" db="EMBL/GenBank/DDBJ databases">
        <authorList>
            <person name="Legras J.-L."/>
            <person name="Devillers H."/>
            <person name="Grondin C."/>
        </authorList>
    </citation>
    <scope>NUCLEOTIDE SEQUENCE</scope>
    <source>
        <strain evidence="1">CLIB 1444</strain>
    </source>
</reference>
<evidence type="ECO:0000313" key="2">
    <source>
        <dbReference type="Proteomes" id="UP001152531"/>
    </source>
</evidence>
<accession>A0ACA9YAN7</accession>
<dbReference type="EMBL" id="CALSDN010000008">
    <property type="protein sequence ID" value="CAH6722131.1"/>
    <property type="molecule type" value="Genomic_DNA"/>
</dbReference>
<keyword evidence="2" id="KW-1185">Reference proteome</keyword>